<feature type="region of interest" description="Disordered" evidence="2">
    <location>
        <begin position="425"/>
        <end position="465"/>
    </location>
</feature>
<keyword evidence="3" id="KW-0472">Membrane</keyword>
<gene>
    <name evidence="5" type="ORF">RJ640_006513</name>
</gene>
<dbReference type="GO" id="GO:0016579">
    <property type="term" value="P:protein deubiquitination"/>
    <property type="evidence" value="ECO:0007669"/>
    <property type="project" value="InterPro"/>
</dbReference>
<proteinExistence type="inferred from homology"/>
<feature type="compositionally biased region" description="Polar residues" evidence="2">
    <location>
        <begin position="894"/>
        <end position="908"/>
    </location>
</feature>
<organism evidence="5 6">
    <name type="scientific">Escallonia rubra</name>
    <dbReference type="NCBI Taxonomy" id="112253"/>
    <lineage>
        <taxon>Eukaryota</taxon>
        <taxon>Viridiplantae</taxon>
        <taxon>Streptophyta</taxon>
        <taxon>Embryophyta</taxon>
        <taxon>Tracheophyta</taxon>
        <taxon>Spermatophyta</taxon>
        <taxon>Magnoliopsida</taxon>
        <taxon>eudicotyledons</taxon>
        <taxon>Gunneridae</taxon>
        <taxon>Pentapetalae</taxon>
        <taxon>asterids</taxon>
        <taxon>campanulids</taxon>
        <taxon>Escalloniales</taxon>
        <taxon>Escalloniaceae</taxon>
        <taxon>Escallonia</taxon>
    </lineage>
</organism>
<feature type="compositionally biased region" description="Polar residues" evidence="2">
    <location>
        <begin position="361"/>
        <end position="371"/>
    </location>
</feature>
<feature type="region of interest" description="Disordered" evidence="2">
    <location>
        <begin position="277"/>
        <end position="402"/>
    </location>
</feature>
<evidence type="ECO:0000256" key="1">
    <source>
        <dbReference type="ARBA" id="ARBA00009085"/>
    </source>
</evidence>
<evidence type="ECO:0000256" key="2">
    <source>
        <dbReference type="SAM" id="MobiDB-lite"/>
    </source>
</evidence>
<dbReference type="EMBL" id="JAVXUO010001386">
    <property type="protein sequence ID" value="KAK2982862.1"/>
    <property type="molecule type" value="Genomic_DNA"/>
</dbReference>
<sequence>MESWTLYKCVSPDNEEADGLQIPQVPSHHKQASQNLTFMRLSKAKTALLHFVYEQVPHDLASTSTSQALWRRSASQKWFCVGAGHEYAGGDMLEPRETDIPVLFLILVVLPLVAYVLLGKWSEAAKKKQRISLLAQLAAEEALRAEAMAAATVIPLVPLPKNGLHECARCHGPATTRCAKCNSGKCQIVHWRHVHRHECQQLEYNSSSSSPRSASNEESIHEGLLLDGNMESRCFGYDIKQPRHVKAPSEDRIHPPISTVDSTTAACMSMDTSGVPVMERRSIDKQLPRKSKRETLRREDGTVIEFSEEASRRRSTYSTSSNVTPSKEAYRRNKLKESDSMPSSEEISGKRNINIPGGLNNGQATSRSMSHGSHRSQSKNEHILDSRTDYGISSSPTSASYGTNACDIEKELTDGGSLCKGGITSSGEIEESNCSLERTSMRKSNKAKSESHSTGTKVHKSPNAMVKASREQILTDMETKGQNTEESTTARVRETVPAPGANGVGSMGIMKMIGLMRSSKPDRLQRSEVNGDRHKRVKMLFPYEEFVKFFEYEVLDLLPRGLVNCGNSCYANAVLQCLTYTKPLTIYLLRRWHTRACSAKNWCLMCELEHHVMMLRESGGPLSPGGILSHLRRINSHIGDGSQEDAHEFLRLLVTSMQSICLEGLGGEKVVDPRLQETTFIQHTFGGRLRSKVKCLRCHHESERYENFMDLTLEIFGWVESLEDALTQFTSPEDLDGENMYRCGRCGAYVRALKQLSIQEAPNILTIVLKRFQEGSYGKINKCITFPDMLDMIPFMTGTADIPPLYLLYAVVVHLDTLNASFSGHYVSYVKDLQGRWFRIDDTEVQPVPMSQVMSEGAYILFYKRSCPRPGRAYSGKPARHQAPGSAKHCTSKAPKSSTPGQSESSCHFMNPERSSHHIPETSVCFTNHSSNGIHRSSDRNRLLETYAKSRNTEFSDATSSDWSIFTSSDEASFTTESTRDSFSTVDYADACNLEPFSSIFNSLYTPEYSPHKTVSCSRFSGSKSETKFFSEGNGFVFDSYMSTQPLDRLRKGENSKQVSAPSTRPSPFNTSCDVYLRCERNHKDGPCRTSGHCCKT</sequence>
<feature type="compositionally biased region" description="Polar residues" evidence="2">
    <location>
        <begin position="425"/>
        <end position="438"/>
    </location>
</feature>
<dbReference type="InterPro" id="IPR028889">
    <property type="entry name" value="USP"/>
</dbReference>
<dbReference type="GO" id="GO:0005634">
    <property type="term" value="C:nucleus"/>
    <property type="evidence" value="ECO:0007669"/>
    <property type="project" value="TreeGrafter"/>
</dbReference>
<dbReference type="PROSITE" id="PS50235">
    <property type="entry name" value="USP_3"/>
    <property type="match status" value="1"/>
</dbReference>
<keyword evidence="3" id="KW-1133">Transmembrane helix</keyword>
<dbReference type="PROSITE" id="PS00972">
    <property type="entry name" value="USP_1"/>
    <property type="match status" value="1"/>
</dbReference>
<evidence type="ECO:0000313" key="6">
    <source>
        <dbReference type="Proteomes" id="UP001187471"/>
    </source>
</evidence>
<dbReference type="FunFam" id="3.90.70.10:FF:000026">
    <property type="entry name" value="Ubiquitin carboxyl-terminal hydrolase 15"/>
    <property type="match status" value="1"/>
</dbReference>
<dbReference type="AlphaFoldDB" id="A0AA88UPH1"/>
<accession>A0AA88UPH1</accession>
<comment type="caution">
    <text evidence="5">The sequence shown here is derived from an EMBL/GenBank/DDBJ whole genome shotgun (WGS) entry which is preliminary data.</text>
</comment>
<feature type="compositionally biased region" description="Polar residues" evidence="2">
    <location>
        <begin position="1056"/>
        <end position="1068"/>
    </location>
</feature>
<feature type="compositionally biased region" description="Basic and acidic residues" evidence="2">
    <location>
        <begin position="278"/>
        <end position="301"/>
    </location>
</feature>
<dbReference type="PANTHER" id="PTHR24006:SF685">
    <property type="entry name" value="UBIQUITIN CARBOXYL-TERMINAL HYDROLASE 15"/>
    <property type="match status" value="1"/>
</dbReference>
<dbReference type="Pfam" id="PF00443">
    <property type="entry name" value="UCH"/>
    <property type="match status" value="1"/>
</dbReference>
<dbReference type="PANTHER" id="PTHR24006">
    <property type="entry name" value="UBIQUITIN CARBOXYL-TERMINAL HYDROLASE"/>
    <property type="match status" value="1"/>
</dbReference>
<dbReference type="SUPFAM" id="SSF54001">
    <property type="entry name" value="Cysteine proteinases"/>
    <property type="match status" value="1"/>
</dbReference>
<dbReference type="InterPro" id="IPR018200">
    <property type="entry name" value="USP_CS"/>
</dbReference>
<dbReference type="GO" id="GO:0004843">
    <property type="term" value="F:cysteine-type deubiquitinase activity"/>
    <property type="evidence" value="ECO:0007669"/>
    <property type="project" value="InterPro"/>
</dbReference>
<dbReference type="CDD" id="cd02661">
    <property type="entry name" value="Peptidase_C19E"/>
    <property type="match status" value="1"/>
</dbReference>
<dbReference type="InterPro" id="IPR038765">
    <property type="entry name" value="Papain-like_cys_pep_sf"/>
</dbReference>
<protein>
    <recommendedName>
        <fullName evidence="4">USP domain-containing protein</fullName>
    </recommendedName>
</protein>
<keyword evidence="3" id="KW-0812">Transmembrane</keyword>
<evidence type="ECO:0000259" key="4">
    <source>
        <dbReference type="PROSITE" id="PS50235"/>
    </source>
</evidence>
<feature type="region of interest" description="Disordered" evidence="2">
    <location>
        <begin position="873"/>
        <end position="915"/>
    </location>
</feature>
<keyword evidence="6" id="KW-1185">Reference proteome</keyword>
<name>A0AA88UPH1_9ASTE</name>
<feature type="region of interest" description="Disordered" evidence="2">
    <location>
        <begin position="1049"/>
        <end position="1068"/>
    </location>
</feature>
<dbReference type="Gene3D" id="3.90.70.10">
    <property type="entry name" value="Cysteine proteinases"/>
    <property type="match status" value="1"/>
</dbReference>
<dbReference type="GO" id="GO:0005829">
    <property type="term" value="C:cytosol"/>
    <property type="evidence" value="ECO:0007669"/>
    <property type="project" value="TreeGrafter"/>
</dbReference>
<feature type="domain" description="USP" evidence="4">
    <location>
        <begin position="560"/>
        <end position="866"/>
    </location>
</feature>
<dbReference type="Proteomes" id="UP001187471">
    <property type="component" value="Unassembled WGS sequence"/>
</dbReference>
<feature type="compositionally biased region" description="Basic and acidic residues" evidence="2">
    <location>
        <begin position="378"/>
        <end position="388"/>
    </location>
</feature>
<reference evidence="5" key="1">
    <citation type="submission" date="2022-12" db="EMBL/GenBank/DDBJ databases">
        <title>Draft genome assemblies for two species of Escallonia (Escalloniales).</title>
        <authorList>
            <person name="Chanderbali A."/>
            <person name="Dervinis C."/>
            <person name="Anghel I."/>
            <person name="Soltis D."/>
            <person name="Soltis P."/>
            <person name="Zapata F."/>
        </authorList>
    </citation>
    <scope>NUCLEOTIDE SEQUENCE</scope>
    <source>
        <strain evidence="5">UCBG92.1500</strain>
        <tissue evidence="5">Leaf</tissue>
    </source>
</reference>
<evidence type="ECO:0000256" key="3">
    <source>
        <dbReference type="SAM" id="Phobius"/>
    </source>
</evidence>
<evidence type="ECO:0000313" key="5">
    <source>
        <dbReference type="EMBL" id="KAK2982862.1"/>
    </source>
</evidence>
<feature type="transmembrane region" description="Helical" evidence="3">
    <location>
        <begin position="100"/>
        <end position="118"/>
    </location>
</feature>
<feature type="compositionally biased region" description="Polar residues" evidence="2">
    <location>
        <begin position="391"/>
        <end position="402"/>
    </location>
</feature>
<feature type="compositionally biased region" description="Basic and acidic residues" evidence="2">
    <location>
        <begin position="328"/>
        <end position="339"/>
    </location>
</feature>
<comment type="similarity">
    <text evidence="1">Belongs to the peptidase C19 family.</text>
</comment>
<dbReference type="InterPro" id="IPR050164">
    <property type="entry name" value="Peptidase_C19"/>
</dbReference>
<dbReference type="InterPro" id="IPR001394">
    <property type="entry name" value="Peptidase_C19_UCH"/>
</dbReference>